<reference evidence="2 3" key="1">
    <citation type="submission" date="2015-01" db="EMBL/GenBank/DDBJ databases">
        <title>Lifestyle Evolution in Cyanobacterial Symbionts of Sponges.</title>
        <authorList>
            <person name="Burgsdorf I."/>
            <person name="Slaby B.M."/>
            <person name="Handley K.M."/>
            <person name="Haber M."/>
            <person name="Blom J."/>
            <person name="Marshall C.W."/>
            <person name="Gilbert J.A."/>
            <person name="Hentschel U."/>
            <person name="Steindler L."/>
        </authorList>
    </citation>
    <scope>NUCLEOTIDE SEQUENCE [LARGE SCALE GENOMIC DNA]</scope>
    <source>
        <strain evidence="2">SP3</strain>
    </source>
</reference>
<keyword evidence="1" id="KW-0812">Transmembrane</keyword>
<keyword evidence="1" id="KW-1133">Transmembrane helix</keyword>
<dbReference type="AlphaFoldDB" id="A0A0G2HLW1"/>
<gene>
    <name evidence="2" type="ORF">TE42_02980</name>
</gene>
<dbReference type="EMBL" id="JXQG01000011">
    <property type="protein sequence ID" value="KKZ12790.1"/>
    <property type="molecule type" value="Genomic_DNA"/>
</dbReference>
<protein>
    <submittedName>
        <fullName evidence="2">Uncharacterized protein</fullName>
    </submittedName>
</protein>
<accession>A0A0G2HLW1</accession>
<organism evidence="2 3">
    <name type="scientific">Candidatus Synechococcus spongiarum SP3</name>
    <dbReference type="NCBI Taxonomy" id="1604020"/>
    <lineage>
        <taxon>Bacteria</taxon>
        <taxon>Bacillati</taxon>
        <taxon>Cyanobacteriota</taxon>
        <taxon>Cyanophyceae</taxon>
        <taxon>Synechococcales</taxon>
        <taxon>Synechococcaceae</taxon>
        <taxon>Synechococcus</taxon>
    </lineage>
</organism>
<keyword evidence="1" id="KW-0472">Membrane</keyword>
<dbReference type="Proteomes" id="UP000035067">
    <property type="component" value="Unassembled WGS sequence"/>
</dbReference>
<comment type="caution">
    <text evidence="2">The sequence shown here is derived from an EMBL/GenBank/DDBJ whole genome shotgun (WGS) entry which is preliminary data.</text>
</comment>
<evidence type="ECO:0000313" key="3">
    <source>
        <dbReference type="Proteomes" id="UP000035067"/>
    </source>
</evidence>
<feature type="transmembrane region" description="Helical" evidence="1">
    <location>
        <begin position="40"/>
        <end position="60"/>
    </location>
</feature>
<name>A0A0G2HLW1_9SYNE</name>
<sequence length="64" mass="7098">MLPFLQRLFTDNRRDGSRMVSSALLVAFAGLLRWDHPLGIAVAAGAGALALLWFLLYLGLEKKR</sequence>
<evidence type="ECO:0000256" key="1">
    <source>
        <dbReference type="SAM" id="Phobius"/>
    </source>
</evidence>
<evidence type="ECO:0000313" key="2">
    <source>
        <dbReference type="EMBL" id="KKZ12790.1"/>
    </source>
</evidence>
<dbReference type="PATRIC" id="fig|1604020.3.peg.2304"/>
<proteinExistence type="predicted"/>